<dbReference type="Proteomes" id="UP000299102">
    <property type="component" value="Unassembled WGS sequence"/>
</dbReference>
<reference evidence="1 2" key="1">
    <citation type="journal article" date="2019" name="Commun. Biol.">
        <title>The bagworm genome reveals a unique fibroin gene that provides high tensile strength.</title>
        <authorList>
            <person name="Kono N."/>
            <person name="Nakamura H."/>
            <person name="Ohtoshi R."/>
            <person name="Tomita M."/>
            <person name="Numata K."/>
            <person name="Arakawa K."/>
        </authorList>
    </citation>
    <scope>NUCLEOTIDE SEQUENCE [LARGE SCALE GENOMIC DNA]</scope>
</reference>
<protein>
    <submittedName>
        <fullName evidence="1">Uncharacterized protein</fullName>
    </submittedName>
</protein>
<organism evidence="1 2">
    <name type="scientific">Eumeta variegata</name>
    <name type="common">Bagworm moth</name>
    <name type="synonym">Eumeta japonica</name>
    <dbReference type="NCBI Taxonomy" id="151549"/>
    <lineage>
        <taxon>Eukaryota</taxon>
        <taxon>Metazoa</taxon>
        <taxon>Ecdysozoa</taxon>
        <taxon>Arthropoda</taxon>
        <taxon>Hexapoda</taxon>
        <taxon>Insecta</taxon>
        <taxon>Pterygota</taxon>
        <taxon>Neoptera</taxon>
        <taxon>Endopterygota</taxon>
        <taxon>Lepidoptera</taxon>
        <taxon>Glossata</taxon>
        <taxon>Ditrysia</taxon>
        <taxon>Tineoidea</taxon>
        <taxon>Psychidae</taxon>
        <taxon>Oiketicinae</taxon>
        <taxon>Eumeta</taxon>
    </lineage>
</organism>
<keyword evidence="2" id="KW-1185">Reference proteome</keyword>
<sequence length="124" mass="13432">MCVGRSPAPTDTLRVPFAPSITKPSLAVDHFETARVAAPAHGPFLRKRCAAAANTVHGSHADFAYIGAATIQRKELVNELTLFGVVRRSDRYKLCLESGCARHAPRDATRRRTRSLPGLPSILA</sequence>
<comment type="caution">
    <text evidence="1">The sequence shown here is derived from an EMBL/GenBank/DDBJ whole genome shotgun (WGS) entry which is preliminary data.</text>
</comment>
<proteinExistence type="predicted"/>
<evidence type="ECO:0000313" key="1">
    <source>
        <dbReference type="EMBL" id="GBP14634.1"/>
    </source>
</evidence>
<dbReference type="AlphaFoldDB" id="A0A4C1TKQ5"/>
<name>A0A4C1TKQ5_EUMVA</name>
<accession>A0A4C1TKQ5</accession>
<evidence type="ECO:0000313" key="2">
    <source>
        <dbReference type="Proteomes" id="UP000299102"/>
    </source>
</evidence>
<dbReference type="EMBL" id="BGZK01000065">
    <property type="protein sequence ID" value="GBP14634.1"/>
    <property type="molecule type" value="Genomic_DNA"/>
</dbReference>
<gene>
    <name evidence="1" type="ORF">EVAR_93505_1</name>
</gene>